<evidence type="ECO:0008006" key="4">
    <source>
        <dbReference type="Google" id="ProtNLM"/>
    </source>
</evidence>
<name>A0ABU8BW80_9RHOB</name>
<reference evidence="2" key="1">
    <citation type="submission" date="2024-02" db="EMBL/GenBank/DDBJ databases">
        <title>Genome sequences of strain Gemmobacter sp. JM10B15.</title>
        <authorList>
            <person name="Zhang M."/>
        </authorList>
    </citation>
    <scope>NUCLEOTIDE SEQUENCE</scope>
    <source>
        <strain evidence="2">JM10B15</strain>
    </source>
</reference>
<feature type="chain" id="PRO_5045728164" description="Alginate biosynthesis protein AlgF" evidence="1">
    <location>
        <begin position="21"/>
        <end position="213"/>
    </location>
</feature>
<comment type="caution">
    <text evidence="2">The sequence shown here is derived from an EMBL/GenBank/DDBJ whole genome shotgun (WGS) entry which is preliminary data.</text>
</comment>
<protein>
    <recommendedName>
        <fullName evidence="4">Alginate biosynthesis protein AlgF</fullName>
    </recommendedName>
</protein>
<dbReference type="EMBL" id="JBALHR010000007">
    <property type="protein sequence ID" value="MEH7828963.1"/>
    <property type="molecule type" value="Genomic_DNA"/>
</dbReference>
<evidence type="ECO:0000313" key="3">
    <source>
        <dbReference type="Proteomes" id="UP001431963"/>
    </source>
</evidence>
<feature type="signal peptide" evidence="1">
    <location>
        <begin position="1"/>
        <end position="20"/>
    </location>
</feature>
<keyword evidence="1" id="KW-0732">Signal</keyword>
<keyword evidence="3" id="KW-1185">Reference proteome</keyword>
<proteinExistence type="predicted"/>
<dbReference type="RefSeq" id="WP_335423542.1">
    <property type="nucleotide sequence ID" value="NZ_JBALHR010000007.1"/>
</dbReference>
<accession>A0ABU8BW80</accession>
<dbReference type="Proteomes" id="UP001431963">
    <property type="component" value="Unassembled WGS sequence"/>
</dbReference>
<gene>
    <name evidence="2" type="ORF">V6590_12450</name>
</gene>
<sequence>MRLTLPSLLVFALSALPAAAEPPRAVERMVQAHRLMLIGAAERDGLTQIAAARLAAGVVLQRVERAPEVAGKPAKADDLRPGPRETGALLEEARMAVEADETLGILLAGLDGTLSVLPQASVTASAAALAPGESHHYKLALEGGSPRGIGVLGDGDSALFLRISGADDDALMCQTAALDGLLACEIALPESGFVQVHLENQGPGINNYMLLTD</sequence>
<evidence type="ECO:0000256" key="1">
    <source>
        <dbReference type="SAM" id="SignalP"/>
    </source>
</evidence>
<evidence type="ECO:0000313" key="2">
    <source>
        <dbReference type="EMBL" id="MEH7828963.1"/>
    </source>
</evidence>
<organism evidence="2 3">
    <name type="scientific">Gemmobacter denitrificans</name>
    <dbReference type="NCBI Taxonomy" id="3123040"/>
    <lineage>
        <taxon>Bacteria</taxon>
        <taxon>Pseudomonadati</taxon>
        <taxon>Pseudomonadota</taxon>
        <taxon>Alphaproteobacteria</taxon>
        <taxon>Rhodobacterales</taxon>
        <taxon>Paracoccaceae</taxon>
        <taxon>Gemmobacter</taxon>
    </lineage>
</organism>